<gene>
    <name evidence="1" type="ORF">CEXT_502351</name>
</gene>
<evidence type="ECO:0000313" key="2">
    <source>
        <dbReference type="Proteomes" id="UP001054945"/>
    </source>
</evidence>
<dbReference type="Proteomes" id="UP001054945">
    <property type="component" value="Unassembled WGS sequence"/>
</dbReference>
<accession>A0AAV4T0T7</accession>
<organism evidence="1 2">
    <name type="scientific">Caerostris extrusa</name>
    <name type="common">Bark spider</name>
    <name type="synonym">Caerostris bankana</name>
    <dbReference type="NCBI Taxonomy" id="172846"/>
    <lineage>
        <taxon>Eukaryota</taxon>
        <taxon>Metazoa</taxon>
        <taxon>Ecdysozoa</taxon>
        <taxon>Arthropoda</taxon>
        <taxon>Chelicerata</taxon>
        <taxon>Arachnida</taxon>
        <taxon>Araneae</taxon>
        <taxon>Araneomorphae</taxon>
        <taxon>Entelegynae</taxon>
        <taxon>Araneoidea</taxon>
        <taxon>Araneidae</taxon>
        <taxon>Caerostris</taxon>
    </lineage>
</organism>
<dbReference type="AlphaFoldDB" id="A0AAV4T0T7"/>
<keyword evidence="2" id="KW-1185">Reference proteome</keyword>
<evidence type="ECO:0000313" key="1">
    <source>
        <dbReference type="EMBL" id="GIY38986.1"/>
    </source>
</evidence>
<sequence length="122" mass="13423">MIMTLNRGSLGTGGSFIKLHEALEELRAAGLPPDVFMSASVAQTACHPAVTSARGTPRPLLFSAAFEREALLFCAVFLKFDFACSGKRKKTSLHNASLQNINVDRLKLRIVKYRAIMKKLSR</sequence>
<comment type="caution">
    <text evidence="1">The sequence shown here is derived from an EMBL/GenBank/DDBJ whole genome shotgun (WGS) entry which is preliminary data.</text>
</comment>
<name>A0AAV4T0T7_CAEEX</name>
<protein>
    <submittedName>
        <fullName evidence="1">Uncharacterized protein</fullName>
    </submittedName>
</protein>
<dbReference type="EMBL" id="BPLR01010383">
    <property type="protein sequence ID" value="GIY38986.1"/>
    <property type="molecule type" value="Genomic_DNA"/>
</dbReference>
<proteinExistence type="predicted"/>
<reference evidence="1 2" key="1">
    <citation type="submission" date="2021-06" db="EMBL/GenBank/DDBJ databases">
        <title>Caerostris extrusa draft genome.</title>
        <authorList>
            <person name="Kono N."/>
            <person name="Arakawa K."/>
        </authorList>
    </citation>
    <scope>NUCLEOTIDE SEQUENCE [LARGE SCALE GENOMIC DNA]</scope>
</reference>